<reference evidence="13 14" key="1">
    <citation type="submission" date="2021-02" db="EMBL/GenBank/DDBJ databases">
        <title>Plant Genome Project.</title>
        <authorList>
            <person name="Zhang R.-G."/>
        </authorList>
    </citation>
    <scope>NUCLEOTIDE SEQUENCE [LARGE SCALE GENOMIC DNA]</scope>
    <source>
        <tissue evidence="13">Leaves</tissue>
    </source>
</reference>
<dbReference type="PANTHER" id="PTHR34114:SF11">
    <property type="entry name" value="ARABINOGALACTAN PROTEIN 13-RELATED"/>
    <property type="match status" value="1"/>
</dbReference>
<keyword evidence="6 12" id="KW-0472">Membrane</keyword>
<organism evidence="13 14">
    <name type="scientific">Xanthoceras sorbifolium</name>
    <dbReference type="NCBI Taxonomy" id="99658"/>
    <lineage>
        <taxon>Eukaryota</taxon>
        <taxon>Viridiplantae</taxon>
        <taxon>Streptophyta</taxon>
        <taxon>Embryophyta</taxon>
        <taxon>Tracheophyta</taxon>
        <taxon>Spermatophyta</taxon>
        <taxon>Magnoliopsida</taxon>
        <taxon>eudicotyledons</taxon>
        <taxon>Gunneridae</taxon>
        <taxon>Pentapetalae</taxon>
        <taxon>rosids</taxon>
        <taxon>malvids</taxon>
        <taxon>Sapindales</taxon>
        <taxon>Sapindaceae</taxon>
        <taxon>Xanthoceroideae</taxon>
        <taxon>Xanthoceras</taxon>
    </lineage>
</organism>
<comment type="subcellular location">
    <subcellularLocation>
        <location evidence="10">Endomembrane system</location>
        <topology evidence="10">Lipid-anchor</topology>
    </subcellularLocation>
    <subcellularLocation>
        <location evidence="1">Membrane</location>
        <topology evidence="1">Lipid-anchor</topology>
        <topology evidence="1">GPI-anchor</topology>
    </subcellularLocation>
</comment>
<keyword evidence="5" id="KW-0654">Proteoglycan</keyword>
<keyword evidence="8" id="KW-0379">Hydroxylation</keyword>
<dbReference type="EMBL" id="JAFEMO010000004">
    <property type="protein sequence ID" value="KAH7571703.1"/>
    <property type="molecule type" value="Genomic_DNA"/>
</dbReference>
<keyword evidence="7" id="KW-0325">Glycoprotein</keyword>
<keyword evidence="12" id="KW-0812">Transmembrane</keyword>
<dbReference type="PANTHER" id="PTHR34114">
    <property type="entry name" value="ARABINOGALACTAN PEPTIDE 1"/>
    <property type="match status" value="1"/>
</dbReference>
<feature type="transmembrane region" description="Helical" evidence="12">
    <location>
        <begin position="70"/>
        <end position="89"/>
    </location>
</feature>
<name>A0ABQ8I568_9ROSI</name>
<evidence type="ECO:0000256" key="5">
    <source>
        <dbReference type="ARBA" id="ARBA00022974"/>
    </source>
</evidence>
<evidence type="ECO:0000256" key="10">
    <source>
        <dbReference type="ARBA" id="ARBA00037868"/>
    </source>
</evidence>
<feature type="compositionally biased region" description="Polar residues" evidence="11">
    <location>
        <begin position="13"/>
        <end position="27"/>
    </location>
</feature>
<comment type="similarity">
    <text evidence="2">Belongs to the AG-peptide AGP family.</text>
</comment>
<keyword evidence="3" id="KW-0336">GPI-anchor</keyword>
<evidence type="ECO:0000256" key="11">
    <source>
        <dbReference type="SAM" id="MobiDB-lite"/>
    </source>
</evidence>
<keyword evidence="12" id="KW-1133">Transmembrane helix</keyword>
<keyword evidence="14" id="KW-1185">Reference proteome</keyword>
<evidence type="ECO:0000256" key="6">
    <source>
        <dbReference type="ARBA" id="ARBA00023136"/>
    </source>
</evidence>
<evidence type="ECO:0000256" key="2">
    <source>
        <dbReference type="ARBA" id="ARBA00005835"/>
    </source>
</evidence>
<evidence type="ECO:0000256" key="12">
    <source>
        <dbReference type="SAM" id="Phobius"/>
    </source>
</evidence>
<feature type="region of interest" description="Disordered" evidence="11">
    <location>
        <begin position="1"/>
        <end position="27"/>
    </location>
</feature>
<sequence>MGPSPHIKRQRETVGNSCMAQNSLGHPVPTNGQLGQMRLFLAMVVMVMAVSGVQNVSAADSPAPSPTSDASAFLPTFFASLAALAFGLLF</sequence>
<evidence type="ECO:0000256" key="4">
    <source>
        <dbReference type="ARBA" id="ARBA00022729"/>
    </source>
</evidence>
<comment type="caution">
    <text evidence="13">The sequence shown here is derived from an EMBL/GenBank/DDBJ whole genome shotgun (WGS) entry which is preliminary data.</text>
</comment>
<evidence type="ECO:0000313" key="13">
    <source>
        <dbReference type="EMBL" id="KAH7571703.1"/>
    </source>
</evidence>
<evidence type="ECO:0000256" key="8">
    <source>
        <dbReference type="ARBA" id="ARBA00023278"/>
    </source>
</evidence>
<proteinExistence type="inferred from homology"/>
<evidence type="ECO:0000313" key="14">
    <source>
        <dbReference type="Proteomes" id="UP000827721"/>
    </source>
</evidence>
<feature type="transmembrane region" description="Helical" evidence="12">
    <location>
        <begin position="39"/>
        <end position="58"/>
    </location>
</feature>
<keyword evidence="9" id="KW-0449">Lipoprotein</keyword>
<accession>A0ABQ8I568</accession>
<keyword evidence="4" id="KW-0732">Signal</keyword>
<evidence type="ECO:0000256" key="7">
    <source>
        <dbReference type="ARBA" id="ARBA00023180"/>
    </source>
</evidence>
<evidence type="ECO:0000256" key="9">
    <source>
        <dbReference type="ARBA" id="ARBA00023288"/>
    </source>
</evidence>
<evidence type="ECO:0000256" key="1">
    <source>
        <dbReference type="ARBA" id="ARBA00004589"/>
    </source>
</evidence>
<dbReference type="InterPro" id="IPR039281">
    <property type="entry name" value="AGP3/12/13/14/21"/>
</dbReference>
<dbReference type="Proteomes" id="UP000827721">
    <property type="component" value="Unassembled WGS sequence"/>
</dbReference>
<evidence type="ECO:0000256" key="3">
    <source>
        <dbReference type="ARBA" id="ARBA00022622"/>
    </source>
</evidence>
<protein>
    <submittedName>
        <fullName evidence="13">Uncharacterized protein</fullName>
    </submittedName>
</protein>
<gene>
    <name evidence="13" type="ORF">JRO89_XS04G0122100</name>
</gene>